<dbReference type="STRING" id="989370.AOQ71_31805"/>
<dbReference type="RefSeq" id="WP_057755439.1">
    <property type="nucleotide sequence ID" value="NZ_LJYG01000108.1"/>
</dbReference>
<dbReference type="AlphaFoldDB" id="A0A0R3D0W2"/>
<evidence type="ECO:0000259" key="2">
    <source>
        <dbReference type="Pfam" id="PF13193"/>
    </source>
</evidence>
<dbReference type="InterPro" id="IPR025110">
    <property type="entry name" value="AMP-bd_C"/>
</dbReference>
<dbReference type="InterPro" id="IPR042099">
    <property type="entry name" value="ANL_N_sf"/>
</dbReference>
<keyword evidence="4" id="KW-1185">Reference proteome</keyword>
<feature type="domain" description="AMP-binding enzyme C-terminal" evidence="2">
    <location>
        <begin position="489"/>
        <end position="564"/>
    </location>
</feature>
<dbReference type="Pfam" id="PF00501">
    <property type="entry name" value="AMP-binding"/>
    <property type="match status" value="1"/>
</dbReference>
<evidence type="ECO:0000259" key="1">
    <source>
        <dbReference type="Pfam" id="PF00501"/>
    </source>
</evidence>
<protein>
    <submittedName>
        <fullName evidence="3">AMP-binding protein</fullName>
    </submittedName>
</protein>
<dbReference type="InterPro" id="IPR020845">
    <property type="entry name" value="AMP-binding_CS"/>
</dbReference>
<feature type="domain" description="AMP-dependent synthetase/ligase" evidence="1">
    <location>
        <begin position="30"/>
        <end position="435"/>
    </location>
</feature>
<name>A0A0R3D0W2_9BRAD</name>
<gene>
    <name evidence="3" type="ORF">AOQ71_31805</name>
</gene>
<dbReference type="OrthoDB" id="9803968at2"/>
<dbReference type="InterPro" id="IPR045851">
    <property type="entry name" value="AMP-bd_C_sf"/>
</dbReference>
<dbReference type="Pfam" id="PF13193">
    <property type="entry name" value="AMP-binding_C"/>
    <property type="match status" value="1"/>
</dbReference>
<dbReference type="PROSITE" id="PS00455">
    <property type="entry name" value="AMP_BINDING"/>
    <property type="match status" value="1"/>
</dbReference>
<dbReference type="InterPro" id="IPR050237">
    <property type="entry name" value="ATP-dep_AMP-bd_enzyme"/>
</dbReference>
<dbReference type="InterPro" id="IPR000873">
    <property type="entry name" value="AMP-dep_synth/lig_dom"/>
</dbReference>
<evidence type="ECO:0000313" key="3">
    <source>
        <dbReference type="EMBL" id="KRQ03313.1"/>
    </source>
</evidence>
<organism evidence="3 4">
    <name type="scientific">Bradyrhizobium manausense</name>
    <dbReference type="NCBI Taxonomy" id="989370"/>
    <lineage>
        <taxon>Bacteria</taxon>
        <taxon>Pseudomonadati</taxon>
        <taxon>Pseudomonadota</taxon>
        <taxon>Alphaproteobacteria</taxon>
        <taxon>Hyphomicrobiales</taxon>
        <taxon>Nitrobacteraceae</taxon>
        <taxon>Bradyrhizobium</taxon>
    </lineage>
</organism>
<dbReference type="SUPFAM" id="SSF56801">
    <property type="entry name" value="Acetyl-CoA synthetase-like"/>
    <property type="match status" value="1"/>
</dbReference>
<dbReference type="NCBIfam" id="NF005714">
    <property type="entry name" value="PRK07529.1"/>
    <property type="match status" value="1"/>
</dbReference>
<comment type="caution">
    <text evidence="3">The sequence shown here is derived from an EMBL/GenBank/DDBJ whole genome shotgun (WGS) entry which is preliminary data.</text>
</comment>
<dbReference type="PANTHER" id="PTHR43767:SF1">
    <property type="entry name" value="NONRIBOSOMAL PEPTIDE SYNTHASE PES1 (EUROFUNG)-RELATED"/>
    <property type="match status" value="1"/>
</dbReference>
<dbReference type="GO" id="GO:0016878">
    <property type="term" value="F:acid-thiol ligase activity"/>
    <property type="evidence" value="ECO:0007669"/>
    <property type="project" value="UniProtKB-ARBA"/>
</dbReference>
<dbReference type="PANTHER" id="PTHR43767">
    <property type="entry name" value="LONG-CHAIN-FATTY-ACID--COA LIGASE"/>
    <property type="match status" value="1"/>
</dbReference>
<dbReference type="Proteomes" id="UP000051936">
    <property type="component" value="Unassembled WGS sequence"/>
</dbReference>
<reference evidence="3 4" key="1">
    <citation type="submission" date="2015-09" db="EMBL/GenBank/DDBJ databases">
        <title>Draft Genome Sequence of Bradyrhizobium manausense Strain BR 3351T, a Novel Symbiotic Nitrogen-Fixing Alphaproteobacterium Isolated from Brazilian Amazon Rain Forest.</title>
        <authorList>
            <person name="De Araujo J.L."/>
            <person name="Zilli J.E."/>
        </authorList>
    </citation>
    <scope>NUCLEOTIDE SEQUENCE [LARGE SCALE GENOMIC DNA]</scope>
    <source>
        <strain evidence="3 4">BR3351</strain>
    </source>
</reference>
<accession>A0A0R3D0W2</accession>
<dbReference type="Gene3D" id="3.30.300.30">
    <property type="match status" value="1"/>
</dbReference>
<dbReference type="EMBL" id="LJYG01000108">
    <property type="protein sequence ID" value="KRQ03313.1"/>
    <property type="molecule type" value="Genomic_DNA"/>
</dbReference>
<proteinExistence type="predicted"/>
<sequence>MPVRDLADIQRIEAEHLATRRLPQTTYEVFRAGAQRWPDRKALTFFLSADDYQRASTWSYAELLAEITRAANAFQAFGVDTDHPVAYVLPNLPETHFTIWGGEAAGVVLAVNPLLEPDLVVEILRAAKVRVLVTLAPAAGAELWSKLSPRLSTLSELRVVALVDAMTYREGGVGASTAAAAPGLPNADFKVVDFRAAMLAQPADHLVVPRTITDHSVSSYFCTGGTTGAPKIAVRTHGNEVFDAWAAAQVFGAFEEPRTYFCGLPLFHVNAQLVTGLLPWMQGQHVLLATPEGYRSKNLIARFWEIAAHHRIATCSGVPTVYAALLEVPVGDNDVSSLEYAICGAAPMPAKLIESFEAKTGLKIVEGYGLTEGTCISCLNPPEGKRLAGSIGLRLPYQQMRVVILDDVGRFVRMADVDEIGTIAISGPNVFVGYLDPQQNKDLWIDIEGRRWLNTGDLGRQDDRGYFWLAGRRKELIIRGGHNIDPKLIEDALSKHPAVAMAAAVGSPDPYAGEVPVAYVQLKPGVVVEDNELMDFAAAHVPERAAIPKHVKIVPSLPVTGIGKVFKPALQQREIEAAVRGEAQNVGSTIIGMALESSPRVGRVMRVRAGVGAAALRARLELYAFKFEVVDW</sequence>
<dbReference type="Gene3D" id="3.40.50.12780">
    <property type="entry name" value="N-terminal domain of ligase-like"/>
    <property type="match status" value="1"/>
</dbReference>
<evidence type="ECO:0000313" key="4">
    <source>
        <dbReference type="Proteomes" id="UP000051936"/>
    </source>
</evidence>